<dbReference type="RefSeq" id="WP_127002425.1">
    <property type="nucleotide sequence ID" value="NZ_JBNPXW010000017.1"/>
</dbReference>
<gene>
    <name evidence="17 22" type="primary">polA</name>
    <name evidence="22" type="ORF">EJ913_23365</name>
</gene>
<dbReference type="Pfam" id="PF00476">
    <property type="entry name" value="DNA_pol_A"/>
    <property type="match status" value="1"/>
</dbReference>
<dbReference type="InterPro" id="IPR008918">
    <property type="entry name" value="HhH2"/>
</dbReference>
<evidence type="ECO:0000259" key="21">
    <source>
        <dbReference type="SMART" id="SM00482"/>
    </source>
</evidence>
<dbReference type="Gene3D" id="1.20.1060.10">
    <property type="entry name" value="Taq DNA Polymerase, Chain T, domain 4"/>
    <property type="match status" value="1"/>
</dbReference>
<dbReference type="InterPro" id="IPR002562">
    <property type="entry name" value="3'-5'_exonuclease_dom"/>
</dbReference>
<keyword evidence="14 17" id="KW-0234">DNA repair</keyword>
<keyword evidence="23" id="KW-1185">Reference proteome</keyword>
<dbReference type="GO" id="GO:0003677">
    <property type="term" value="F:DNA binding"/>
    <property type="evidence" value="ECO:0007669"/>
    <property type="project" value="UniProtKB-UniRule"/>
</dbReference>
<dbReference type="CDD" id="cd09859">
    <property type="entry name" value="PIN_53EXO"/>
    <property type="match status" value="1"/>
</dbReference>
<dbReference type="PROSITE" id="PS00447">
    <property type="entry name" value="DNA_POLYMERASE_A"/>
    <property type="match status" value="1"/>
</dbReference>
<dbReference type="OrthoDB" id="9806424at2"/>
<keyword evidence="6 17" id="KW-0548">Nucleotidyltransferase</keyword>
<evidence type="ECO:0000256" key="16">
    <source>
        <dbReference type="NCBIfam" id="TIGR00593"/>
    </source>
</evidence>
<dbReference type="FunFam" id="1.10.150.20:FF:000003">
    <property type="entry name" value="DNA polymerase I"/>
    <property type="match status" value="1"/>
</dbReference>
<dbReference type="InterPro" id="IPR001098">
    <property type="entry name" value="DNA-dir_DNA_pol_A_palm_dom"/>
</dbReference>
<dbReference type="InterPro" id="IPR002421">
    <property type="entry name" value="5-3_exonuclease"/>
</dbReference>
<accession>A0A433J386</accession>
<dbReference type="CDD" id="cd06139">
    <property type="entry name" value="DNA_polA_I_Ecoli_like_exo"/>
    <property type="match status" value="1"/>
</dbReference>
<evidence type="ECO:0000256" key="10">
    <source>
        <dbReference type="ARBA" id="ARBA00022801"/>
    </source>
</evidence>
<dbReference type="SUPFAM" id="SSF88723">
    <property type="entry name" value="PIN domain-like"/>
    <property type="match status" value="1"/>
</dbReference>
<dbReference type="GO" id="GO:0006302">
    <property type="term" value="P:double-strand break repair"/>
    <property type="evidence" value="ECO:0007669"/>
    <property type="project" value="TreeGrafter"/>
</dbReference>
<keyword evidence="9 17" id="KW-0227">DNA damage</keyword>
<evidence type="ECO:0000256" key="6">
    <source>
        <dbReference type="ARBA" id="ARBA00022695"/>
    </source>
</evidence>
<evidence type="ECO:0000256" key="7">
    <source>
        <dbReference type="ARBA" id="ARBA00022705"/>
    </source>
</evidence>
<dbReference type="Gene3D" id="3.30.420.10">
    <property type="entry name" value="Ribonuclease H-like superfamily/Ribonuclease H"/>
    <property type="match status" value="1"/>
</dbReference>
<evidence type="ECO:0000313" key="23">
    <source>
        <dbReference type="Proteomes" id="UP000280346"/>
    </source>
</evidence>
<keyword evidence="5 17" id="KW-0808">Transferase</keyword>
<evidence type="ECO:0000256" key="15">
    <source>
        <dbReference type="ARBA" id="ARBA00049244"/>
    </source>
</evidence>
<evidence type="ECO:0000256" key="1">
    <source>
        <dbReference type="ARBA" id="ARBA00007705"/>
    </source>
</evidence>
<evidence type="ECO:0000256" key="4">
    <source>
        <dbReference type="ARBA" id="ARBA00020311"/>
    </source>
</evidence>
<dbReference type="Pfam" id="PF02739">
    <property type="entry name" value="5_3_exonuc_N"/>
    <property type="match status" value="1"/>
</dbReference>
<dbReference type="CDD" id="cd09898">
    <property type="entry name" value="H3TH_53EXO"/>
    <property type="match status" value="1"/>
</dbReference>
<dbReference type="CDD" id="cd08637">
    <property type="entry name" value="DNA_pol_A_pol_I_C"/>
    <property type="match status" value="1"/>
</dbReference>
<dbReference type="Gene3D" id="3.30.70.370">
    <property type="match status" value="1"/>
</dbReference>
<dbReference type="Proteomes" id="UP000280346">
    <property type="component" value="Unassembled WGS sequence"/>
</dbReference>
<feature type="domain" description="DNA-directed DNA polymerase family A palm" evidence="21">
    <location>
        <begin position="729"/>
        <end position="935"/>
    </location>
</feature>
<dbReference type="EMBL" id="RZIJ01000022">
    <property type="protein sequence ID" value="RUQ66191.1"/>
    <property type="molecule type" value="Genomic_DNA"/>
</dbReference>
<keyword evidence="13 17" id="KW-0238">DNA-binding</keyword>
<comment type="caution">
    <text evidence="22">The sequence shown here is derived from an EMBL/GenBank/DDBJ whole genome shotgun (WGS) entry which is preliminary data.</text>
</comment>
<evidence type="ECO:0000256" key="3">
    <source>
        <dbReference type="ARBA" id="ARBA00012417"/>
    </source>
</evidence>
<dbReference type="InterPro" id="IPR036279">
    <property type="entry name" value="5-3_exonuclease_C_sf"/>
</dbReference>
<keyword evidence="7 17" id="KW-0235">DNA replication</keyword>
<dbReference type="InterPro" id="IPR020046">
    <property type="entry name" value="5-3_exonucl_a-hlix_arch_N"/>
</dbReference>
<dbReference type="Gene3D" id="3.40.50.1010">
    <property type="entry name" value="5'-nuclease"/>
    <property type="match status" value="1"/>
</dbReference>
<evidence type="ECO:0000256" key="8">
    <source>
        <dbReference type="ARBA" id="ARBA00022722"/>
    </source>
</evidence>
<dbReference type="InterPro" id="IPR018320">
    <property type="entry name" value="DNA_polymerase_1"/>
</dbReference>
<dbReference type="InterPro" id="IPR036397">
    <property type="entry name" value="RNaseH_sf"/>
</dbReference>
<dbReference type="SUPFAM" id="SSF47807">
    <property type="entry name" value="5' to 3' exonuclease, C-terminal subdomain"/>
    <property type="match status" value="1"/>
</dbReference>
<dbReference type="NCBIfam" id="NF004397">
    <property type="entry name" value="PRK05755.1"/>
    <property type="match status" value="1"/>
</dbReference>
<evidence type="ECO:0000256" key="17">
    <source>
        <dbReference type="RuleBase" id="RU004460"/>
    </source>
</evidence>
<dbReference type="FunFam" id="1.10.150.20:FF:000002">
    <property type="entry name" value="DNA polymerase I"/>
    <property type="match status" value="1"/>
</dbReference>
<feature type="domain" description="3'-5' exonuclease" evidence="19">
    <location>
        <begin position="362"/>
        <end position="560"/>
    </location>
</feature>
<evidence type="ECO:0000256" key="12">
    <source>
        <dbReference type="ARBA" id="ARBA00022932"/>
    </source>
</evidence>
<dbReference type="Pfam" id="PF01367">
    <property type="entry name" value="5_3_exonuc"/>
    <property type="match status" value="1"/>
</dbReference>
<reference evidence="22 23" key="1">
    <citation type="submission" date="2018-12" db="EMBL/GenBank/DDBJ databases">
        <authorList>
            <person name="Yang Y."/>
        </authorList>
    </citation>
    <scope>NUCLEOTIDE SEQUENCE [LARGE SCALE GENOMIC DNA]</scope>
    <source>
        <strain evidence="22 23">GSF71</strain>
    </source>
</reference>
<feature type="region of interest" description="Disordered" evidence="18">
    <location>
        <begin position="310"/>
        <end position="350"/>
    </location>
</feature>
<dbReference type="PANTHER" id="PTHR10133">
    <property type="entry name" value="DNA POLYMERASE I"/>
    <property type="match status" value="1"/>
</dbReference>
<dbReference type="InterPro" id="IPR019760">
    <property type="entry name" value="DNA-dir_DNA_pol_A_CS"/>
</dbReference>
<comment type="subunit">
    <text evidence="2">Single-chain monomer with multiple functions.</text>
</comment>
<keyword evidence="11 17" id="KW-0269">Exonuclease</keyword>
<dbReference type="SUPFAM" id="SSF56672">
    <property type="entry name" value="DNA/RNA polymerases"/>
    <property type="match status" value="1"/>
</dbReference>
<protein>
    <recommendedName>
        <fullName evidence="4 16">DNA polymerase I</fullName>
        <ecNumber evidence="3 16">2.7.7.7</ecNumber>
    </recommendedName>
</protein>
<dbReference type="InterPro" id="IPR002298">
    <property type="entry name" value="DNA_polymerase_A"/>
</dbReference>
<feature type="domain" description="5'-3' exonuclease" evidence="20">
    <location>
        <begin position="22"/>
        <end position="279"/>
    </location>
</feature>
<evidence type="ECO:0000256" key="9">
    <source>
        <dbReference type="ARBA" id="ARBA00022763"/>
    </source>
</evidence>
<name>A0A433J386_9PROT</name>
<dbReference type="InterPro" id="IPR029060">
    <property type="entry name" value="PIN-like_dom_sf"/>
</dbReference>
<dbReference type="SMART" id="SM00474">
    <property type="entry name" value="35EXOc"/>
    <property type="match status" value="1"/>
</dbReference>
<dbReference type="FunFam" id="3.40.50.1010:FF:000001">
    <property type="entry name" value="DNA polymerase I"/>
    <property type="match status" value="1"/>
</dbReference>
<dbReference type="GO" id="GO:0008409">
    <property type="term" value="F:5'-3' exonuclease activity"/>
    <property type="evidence" value="ECO:0007669"/>
    <property type="project" value="UniProtKB-UniRule"/>
</dbReference>
<evidence type="ECO:0000256" key="14">
    <source>
        <dbReference type="ARBA" id="ARBA00023204"/>
    </source>
</evidence>
<dbReference type="InterPro" id="IPR020045">
    <property type="entry name" value="DNA_polI_H3TH"/>
</dbReference>
<dbReference type="SUPFAM" id="SSF53098">
    <property type="entry name" value="Ribonuclease H-like"/>
    <property type="match status" value="1"/>
</dbReference>
<dbReference type="GO" id="GO:0008408">
    <property type="term" value="F:3'-5' exonuclease activity"/>
    <property type="evidence" value="ECO:0007669"/>
    <property type="project" value="UniProtKB-UniRule"/>
</dbReference>
<evidence type="ECO:0000256" key="2">
    <source>
        <dbReference type="ARBA" id="ARBA00011541"/>
    </source>
</evidence>
<evidence type="ECO:0000256" key="13">
    <source>
        <dbReference type="ARBA" id="ARBA00023125"/>
    </source>
</evidence>
<dbReference type="SMART" id="SM00482">
    <property type="entry name" value="POLAc"/>
    <property type="match status" value="1"/>
</dbReference>
<keyword evidence="10 17" id="KW-0378">Hydrolase</keyword>
<dbReference type="PANTHER" id="PTHR10133:SF27">
    <property type="entry name" value="DNA POLYMERASE NU"/>
    <property type="match status" value="1"/>
</dbReference>
<dbReference type="GO" id="GO:0006261">
    <property type="term" value="P:DNA-templated DNA replication"/>
    <property type="evidence" value="ECO:0007669"/>
    <property type="project" value="UniProtKB-UniRule"/>
</dbReference>
<dbReference type="InterPro" id="IPR043502">
    <property type="entry name" value="DNA/RNA_pol_sf"/>
</dbReference>
<dbReference type="EC" id="2.7.7.7" evidence="3 16"/>
<comment type="catalytic activity">
    <reaction evidence="15 17">
        <text>DNA(n) + a 2'-deoxyribonucleoside 5'-triphosphate = DNA(n+1) + diphosphate</text>
        <dbReference type="Rhea" id="RHEA:22508"/>
        <dbReference type="Rhea" id="RHEA-COMP:17339"/>
        <dbReference type="Rhea" id="RHEA-COMP:17340"/>
        <dbReference type="ChEBI" id="CHEBI:33019"/>
        <dbReference type="ChEBI" id="CHEBI:61560"/>
        <dbReference type="ChEBI" id="CHEBI:173112"/>
        <dbReference type="EC" id="2.7.7.7"/>
    </reaction>
</comment>
<keyword evidence="8" id="KW-0540">Nuclease</keyword>
<dbReference type="SMART" id="SM00475">
    <property type="entry name" value="53EXOc"/>
    <property type="match status" value="1"/>
</dbReference>
<dbReference type="SMART" id="SM00279">
    <property type="entry name" value="HhH2"/>
    <property type="match status" value="1"/>
</dbReference>
<dbReference type="FunFam" id="1.20.1060.10:FF:000001">
    <property type="entry name" value="DNA polymerase I"/>
    <property type="match status" value="1"/>
</dbReference>
<proteinExistence type="inferred from homology"/>
<comment type="function">
    <text evidence="17">In addition to polymerase activity, this DNA polymerase exhibits 3'-5' and 5'-3' exonuclease activity.</text>
</comment>
<organism evidence="22 23">
    <name type="scientific">Azospirillum doebereinerae</name>
    <dbReference type="NCBI Taxonomy" id="92933"/>
    <lineage>
        <taxon>Bacteria</taxon>
        <taxon>Pseudomonadati</taxon>
        <taxon>Pseudomonadota</taxon>
        <taxon>Alphaproteobacteria</taxon>
        <taxon>Rhodospirillales</taxon>
        <taxon>Azospirillaceae</taxon>
        <taxon>Azospirillum</taxon>
    </lineage>
</organism>
<evidence type="ECO:0000256" key="18">
    <source>
        <dbReference type="SAM" id="MobiDB-lite"/>
    </source>
</evidence>
<feature type="compositionally biased region" description="Low complexity" evidence="18">
    <location>
        <begin position="315"/>
        <end position="334"/>
    </location>
</feature>
<dbReference type="PRINTS" id="PR00868">
    <property type="entry name" value="DNAPOLI"/>
</dbReference>
<comment type="similarity">
    <text evidence="1 17">Belongs to the DNA polymerase type-A family.</text>
</comment>
<keyword evidence="12 17" id="KW-0239">DNA-directed DNA polymerase</keyword>
<dbReference type="InterPro" id="IPR012337">
    <property type="entry name" value="RNaseH-like_sf"/>
</dbReference>
<sequence>MTDATGTTETAAPDTAAASAPDRSGLYLVDGSGFIFRAFHALPMMTRPDGTPVNAVMGFSNMLLKLLADIKAEAVAVVFDSKRLNFRNEFYPDYKAHRPPPPEELVPQFALIREATEAFCLPCLELEGYEADDLIATYARLARDAGRAVTIVSSDKDLMQLVGPGIGMFDPMKNKAIGPDEVFEKFGVAPDKVVDVQALAGDSVDNVPGVPGIGVKTAAQLITEYGDLEGLLSNADKIKQPARRQKLIEFAEQARISRRLVLLDAFAPPPRPLEDLRVREPDHQKLIGFLKAQGFRSIVARVEMEMQRDGRIADGSASSGAASSGSAPGGAAPSPAAPSPTGDTAEAPAARTHALSDVEKRYELVQDLAALRVWIDRARTTGILAVDTETDSLTPATATLVGVSLATEPGLACYIPLAHGAGAAAAGQLDFDAPPPPAQIPVAEVMAALKGVLEDPAILKIGHNFKFDHQLFARNGVAVSPIDDSMLISYALEGGAHGHGMDELAELHLAYTPIPFKEICGTGKSQITFDKVPLDKALAYAAEDADITLRLWTLLKPRLVEARMVTVYETLDRPLVPVVADMERAGVRLDREALARLSQDLAVRLVEVEKDVHRHAGQSFNIGSPKQLGEVLFDVMKLGTGKKGKTGAYSTDSGVLEDLAEQGHVIAQRVLDWRQLAKLKSTYTDALQQKIEKDTGRVHTAFSLAATNTGRLSSTDPNLQNIPVRTEEGRKIRRAFVAAPGNKLLSIDYSQIELRLVAEMADIKALKDAFRDGLDIHAATAAQVFGVPLDQMTSDIRRKAKAINFGIIYGISGFGLSRQLGITPGEANTFIKAYLERFHELKVWMEATKAFARQHGYVVTLFGRRCYMPGIQDKNAARRSFAERQAINAPIQGTAADIMKRAMIRVPGALAAAGSNARMLLQVHDELLFEVPEAEAEQAAALVRGVMEGAAQLGVPLVAEAGIGDNWEEAH</sequence>
<dbReference type="NCBIfam" id="TIGR00593">
    <property type="entry name" value="pola"/>
    <property type="match status" value="1"/>
</dbReference>
<evidence type="ECO:0000313" key="22">
    <source>
        <dbReference type="EMBL" id="RUQ66191.1"/>
    </source>
</evidence>
<evidence type="ECO:0000256" key="11">
    <source>
        <dbReference type="ARBA" id="ARBA00022839"/>
    </source>
</evidence>
<dbReference type="GO" id="GO:0003887">
    <property type="term" value="F:DNA-directed DNA polymerase activity"/>
    <property type="evidence" value="ECO:0007669"/>
    <property type="project" value="UniProtKB-UniRule"/>
</dbReference>
<dbReference type="AlphaFoldDB" id="A0A433J386"/>
<evidence type="ECO:0000256" key="5">
    <source>
        <dbReference type="ARBA" id="ARBA00022679"/>
    </source>
</evidence>
<dbReference type="Gene3D" id="1.10.150.20">
    <property type="entry name" value="5' to 3' exonuclease, C-terminal subdomain"/>
    <property type="match status" value="2"/>
</dbReference>
<dbReference type="Pfam" id="PF01612">
    <property type="entry name" value="DNA_pol_A_exo1"/>
    <property type="match status" value="1"/>
</dbReference>
<evidence type="ECO:0000259" key="20">
    <source>
        <dbReference type="SMART" id="SM00475"/>
    </source>
</evidence>
<evidence type="ECO:0000259" key="19">
    <source>
        <dbReference type="SMART" id="SM00474"/>
    </source>
</evidence>